<feature type="compositionally biased region" description="Polar residues" evidence="1">
    <location>
        <begin position="401"/>
        <end position="416"/>
    </location>
</feature>
<dbReference type="RefSeq" id="WP_059061962.1">
    <property type="nucleotide sequence ID" value="NZ_LN879502.1"/>
</dbReference>
<keyword evidence="2" id="KW-1133">Transmembrane helix</keyword>
<gene>
    <name evidence="3" type="ORF">PNK_2131</name>
</gene>
<keyword evidence="4" id="KW-1185">Reference proteome</keyword>
<dbReference type="KEGG" id="pnl:PNK_2131"/>
<sequence length="416" mass="46892">MLISLLAFLLAFLTKFYFISLPVTESAIAMITGGTVVLLAAALTSTLTLLPLERLEQNLVPNLMELFRKDRWLQLGRSWLFLFPLLSYVAAALLYADQFAFKHWLVPAWIFAFGISLDALKEVWKSMLRFLNPLYLVNLFSHAAKKAVQNEKDEALWGSIDNLSEMSLRAIDKSKIALSTQTLQAFPPIIRTFFASSKSISRINIDKETEKATGRDEASYTIFYLLQRLELINDRALQSRLETVCRQMIMVLGKIIIASAKYDLSMVPFPTHFLTKFGLKALQHHFSEVTVLTTSTLQEIARTILTEIDITYSELQEPFQAIINGLDAIAKATFKKDKSTSIKVLVQPFVDLKALFQTEKMSKHPDTPVILSEIERVIEEFTVLEQVMRSIPPIPELGETGFSSQSSSPDTITPAS</sequence>
<accession>A0A0U5JIU7</accession>
<feature type="transmembrane region" description="Helical" evidence="2">
    <location>
        <begin position="72"/>
        <end position="95"/>
    </location>
</feature>
<organism evidence="3 4">
    <name type="scientific">Candidatus Protochlamydia naegleriophila</name>
    <dbReference type="NCBI Taxonomy" id="389348"/>
    <lineage>
        <taxon>Bacteria</taxon>
        <taxon>Pseudomonadati</taxon>
        <taxon>Chlamydiota</taxon>
        <taxon>Chlamydiia</taxon>
        <taxon>Parachlamydiales</taxon>
        <taxon>Parachlamydiaceae</taxon>
        <taxon>Candidatus Protochlamydia</taxon>
    </lineage>
</organism>
<dbReference type="AlphaFoldDB" id="A0A0U5JIU7"/>
<feature type="transmembrane region" description="Helical" evidence="2">
    <location>
        <begin position="28"/>
        <end position="52"/>
    </location>
</feature>
<protein>
    <submittedName>
        <fullName evidence="3">Uncharacterized protein</fullName>
    </submittedName>
</protein>
<evidence type="ECO:0000256" key="1">
    <source>
        <dbReference type="SAM" id="MobiDB-lite"/>
    </source>
</evidence>
<dbReference type="PATRIC" id="fig|389348.3.peg.2394"/>
<name>A0A0U5JIU7_9BACT</name>
<evidence type="ECO:0000313" key="4">
    <source>
        <dbReference type="Proteomes" id="UP000069902"/>
    </source>
</evidence>
<keyword evidence="2" id="KW-0472">Membrane</keyword>
<reference evidence="4" key="1">
    <citation type="submission" date="2015-09" db="EMBL/GenBank/DDBJ databases">
        <authorList>
            <person name="Bertelli C."/>
        </authorList>
    </citation>
    <scope>NUCLEOTIDE SEQUENCE [LARGE SCALE GENOMIC DNA]</scope>
    <source>
        <strain evidence="4">KNic</strain>
    </source>
</reference>
<dbReference type="EMBL" id="LN879502">
    <property type="protein sequence ID" value="CUI17734.1"/>
    <property type="molecule type" value="Genomic_DNA"/>
</dbReference>
<dbReference type="InParanoid" id="A0A0U5JIU7"/>
<evidence type="ECO:0000313" key="3">
    <source>
        <dbReference type="EMBL" id="CUI17734.1"/>
    </source>
</evidence>
<dbReference type="Proteomes" id="UP000069902">
    <property type="component" value="Chromosome cPNK"/>
</dbReference>
<proteinExistence type="predicted"/>
<evidence type="ECO:0000256" key="2">
    <source>
        <dbReference type="SAM" id="Phobius"/>
    </source>
</evidence>
<keyword evidence="2" id="KW-0812">Transmembrane</keyword>
<feature type="region of interest" description="Disordered" evidence="1">
    <location>
        <begin position="395"/>
        <end position="416"/>
    </location>
</feature>